<dbReference type="SUPFAM" id="SSF46785">
    <property type="entry name" value="Winged helix' DNA-binding domain"/>
    <property type="match status" value="1"/>
</dbReference>
<accession>A0ABT0ZD58</accession>
<evidence type="ECO:0000256" key="3">
    <source>
        <dbReference type="ARBA" id="ARBA00023125"/>
    </source>
</evidence>
<dbReference type="InterPro" id="IPR036390">
    <property type="entry name" value="WH_DNA-bd_sf"/>
</dbReference>
<comment type="similarity">
    <text evidence="1">Belongs to the LysR transcriptional regulatory family.</text>
</comment>
<feature type="domain" description="HTH lysR-type" evidence="5">
    <location>
        <begin position="11"/>
        <end position="68"/>
    </location>
</feature>
<dbReference type="PANTHER" id="PTHR30346">
    <property type="entry name" value="TRANSCRIPTIONAL DUAL REGULATOR HCAR-RELATED"/>
    <property type="match status" value="1"/>
</dbReference>
<evidence type="ECO:0000256" key="2">
    <source>
        <dbReference type="ARBA" id="ARBA00023015"/>
    </source>
</evidence>
<dbReference type="RefSeq" id="WP_252424786.1">
    <property type="nucleotide sequence ID" value="NZ_JAMWMR010000008.1"/>
</dbReference>
<dbReference type="PROSITE" id="PS50931">
    <property type="entry name" value="HTH_LYSR"/>
    <property type="match status" value="1"/>
</dbReference>
<dbReference type="InterPro" id="IPR036388">
    <property type="entry name" value="WH-like_DNA-bd_sf"/>
</dbReference>
<sequence>MSRAVNRFPEIELRHLRYAAAIAEAGTVTEAARRLHIAQPSLSQQLAALERRVGTRLFERTPQGMRLTAAGRVLLDSFDRAADELRAGLALAREQPLPTHVGLCRGVSRSVLARVEELATAGRPLDLAYEPVDSHRQAELLRAGQLDLGVLRPPVDASGLTTYVLSDEPLGIVLDRRHPLAERPTLAWTDLTDLTDLRLLWFSRNRAPGYAAAVLAHLHSHGWTPSITVDDHAGHTLFRHALLTHPDLVALRPRTPVADDSDLAWRAITPDPPHEVLALATRTGTLWERLLPAPN</sequence>
<dbReference type="Gene3D" id="1.10.10.10">
    <property type="entry name" value="Winged helix-like DNA-binding domain superfamily/Winged helix DNA-binding domain"/>
    <property type="match status" value="1"/>
</dbReference>
<evidence type="ECO:0000313" key="7">
    <source>
        <dbReference type="Proteomes" id="UP001523219"/>
    </source>
</evidence>
<keyword evidence="3" id="KW-0238">DNA-binding</keyword>
<keyword evidence="4" id="KW-0804">Transcription</keyword>
<gene>
    <name evidence="6" type="ORF">NGF19_12055</name>
</gene>
<dbReference type="PRINTS" id="PR00039">
    <property type="entry name" value="HTHLYSR"/>
</dbReference>
<keyword evidence="2" id="KW-0805">Transcription regulation</keyword>
<dbReference type="InterPro" id="IPR000847">
    <property type="entry name" value="LysR_HTH_N"/>
</dbReference>
<dbReference type="Gene3D" id="3.40.190.10">
    <property type="entry name" value="Periplasmic binding protein-like II"/>
    <property type="match status" value="2"/>
</dbReference>
<evidence type="ECO:0000256" key="1">
    <source>
        <dbReference type="ARBA" id="ARBA00009437"/>
    </source>
</evidence>
<evidence type="ECO:0000313" key="6">
    <source>
        <dbReference type="EMBL" id="MCN9241515.1"/>
    </source>
</evidence>
<dbReference type="PANTHER" id="PTHR30346:SF17">
    <property type="entry name" value="LYSR FAMILY TRANSCRIPTIONAL REGULATOR"/>
    <property type="match status" value="1"/>
</dbReference>
<name>A0ABT0ZD58_9ACTN</name>
<dbReference type="Pfam" id="PF00126">
    <property type="entry name" value="HTH_1"/>
    <property type="match status" value="1"/>
</dbReference>
<organism evidence="6 7">
    <name type="scientific">Streptomyces macrolidinus</name>
    <dbReference type="NCBI Taxonomy" id="2952607"/>
    <lineage>
        <taxon>Bacteria</taxon>
        <taxon>Bacillati</taxon>
        <taxon>Actinomycetota</taxon>
        <taxon>Actinomycetes</taxon>
        <taxon>Kitasatosporales</taxon>
        <taxon>Streptomycetaceae</taxon>
        <taxon>Streptomyces</taxon>
    </lineage>
</organism>
<proteinExistence type="inferred from homology"/>
<keyword evidence="7" id="KW-1185">Reference proteome</keyword>
<dbReference type="InterPro" id="IPR005119">
    <property type="entry name" value="LysR_subst-bd"/>
</dbReference>
<dbReference type="Pfam" id="PF03466">
    <property type="entry name" value="LysR_substrate"/>
    <property type="match status" value="1"/>
</dbReference>
<comment type="caution">
    <text evidence="6">The sequence shown here is derived from an EMBL/GenBank/DDBJ whole genome shotgun (WGS) entry which is preliminary data.</text>
</comment>
<dbReference type="EMBL" id="JAMWMR010000008">
    <property type="protein sequence ID" value="MCN9241515.1"/>
    <property type="molecule type" value="Genomic_DNA"/>
</dbReference>
<dbReference type="SUPFAM" id="SSF53850">
    <property type="entry name" value="Periplasmic binding protein-like II"/>
    <property type="match status" value="1"/>
</dbReference>
<evidence type="ECO:0000256" key="4">
    <source>
        <dbReference type="ARBA" id="ARBA00023163"/>
    </source>
</evidence>
<protein>
    <submittedName>
        <fullName evidence="6">LysR family transcriptional regulator</fullName>
    </submittedName>
</protein>
<reference evidence="6 7" key="1">
    <citation type="submission" date="2022-05" db="EMBL/GenBank/DDBJ databases">
        <title>Streptomyces sp. nov. RY43-2 isolated from soil of a peat swamp forest.</title>
        <authorList>
            <person name="Kanchanasin P."/>
            <person name="Tanasupawat S."/>
            <person name="Phongsopitanun W."/>
        </authorList>
    </citation>
    <scope>NUCLEOTIDE SEQUENCE [LARGE SCALE GENOMIC DNA]</scope>
    <source>
        <strain evidence="6 7">RY43-2</strain>
    </source>
</reference>
<dbReference type="Proteomes" id="UP001523219">
    <property type="component" value="Unassembled WGS sequence"/>
</dbReference>
<evidence type="ECO:0000259" key="5">
    <source>
        <dbReference type="PROSITE" id="PS50931"/>
    </source>
</evidence>